<dbReference type="EMBL" id="BFBB01000003">
    <property type="protein sequence ID" value="GBF49394.1"/>
    <property type="molecule type" value="Genomic_DNA"/>
</dbReference>
<dbReference type="Proteomes" id="UP000245133">
    <property type="component" value="Unassembled WGS sequence"/>
</dbReference>
<dbReference type="AlphaFoldDB" id="A0A2P2DXN2"/>
<keyword evidence="2" id="KW-1185">Reference proteome</keyword>
<sequence>MPLYTDTFFTQTKYKTQRDNINPYTIEDGIVYDLKGKKLFLLIDFEKYEHLLFDRSSKCFLSAGSMFCGALKEKEIIKDEIDEVAYEIALDNILKKGETRFHWEAHKRLLNNLLKDTDFTFDYEVSSMSGIIERSVEEMPFMCSLYIKPWYPSGKGHLTLFSGKRNNYENKFIGGFLKDPFGKLLTGYKDHDGDNCFIPIEDLRKAIKGPAKSPCHIGFIKKRKK</sequence>
<evidence type="ECO:0000313" key="1">
    <source>
        <dbReference type="EMBL" id="GBF49394.1"/>
    </source>
</evidence>
<dbReference type="OrthoDB" id="327424at2"/>
<protein>
    <submittedName>
        <fullName evidence="1">Uncharacterized protein</fullName>
    </submittedName>
</protein>
<reference evidence="1 2" key="1">
    <citation type="submission" date="2018-02" db="EMBL/GenBank/DDBJ databases">
        <title>Novel Leptospira species isolated from soil and water in Japan.</title>
        <authorList>
            <person name="Nakao R."/>
            <person name="Masuzawa T."/>
        </authorList>
    </citation>
    <scope>NUCLEOTIDE SEQUENCE [LARGE SCALE GENOMIC DNA]</scope>
    <source>
        <strain evidence="1 2">YH101</strain>
    </source>
</reference>
<dbReference type="RefSeq" id="WP_108974248.1">
    <property type="nucleotide sequence ID" value="NZ_BFBB01000003.1"/>
</dbReference>
<gene>
    <name evidence="1" type="ORF">LPTSP4_09070</name>
</gene>
<proteinExistence type="predicted"/>
<evidence type="ECO:0000313" key="2">
    <source>
        <dbReference type="Proteomes" id="UP000245133"/>
    </source>
</evidence>
<name>A0A2P2DXN2_9LEPT</name>
<comment type="caution">
    <text evidence="1">The sequence shown here is derived from an EMBL/GenBank/DDBJ whole genome shotgun (WGS) entry which is preliminary data.</text>
</comment>
<organism evidence="1 2">
    <name type="scientific">Leptospira ryugenii</name>
    <dbReference type="NCBI Taxonomy" id="1917863"/>
    <lineage>
        <taxon>Bacteria</taxon>
        <taxon>Pseudomonadati</taxon>
        <taxon>Spirochaetota</taxon>
        <taxon>Spirochaetia</taxon>
        <taxon>Leptospirales</taxon>
        <taxon>Leptospiraceae</taxon>
        <taxon>Leptospira</taxon>
    </lineage>
</organism>
<accession>A0A2P2DXN2</accession>